<dbReference type="EMBL" id="KI289312">
    <property type="protein sequence ID" value="ESA08345.1"/>
    <property type="molecule type" value="Genomic_DNA"/>
</dbReference>
<dbReference type="VEuPathDB" id="FungiDB:RhiirFUN_012365"/>
<reference evidence="2" key="1">
    <citation type="submission" date="2013-07" db="EMBL/GenBank/DDBJ databases">
        <title>The genome of an arbuscular mycorrhizal fungus provides insights into the evolution of the oldest plant symbiosis.</title>
        <authorList>
            <consortium name="DOE Joint Genome Institute"/>
            <person name="Tisserant E."/>
            <person name="Malbreil M."/>
            <person name="Kuo A."/>
            <person name="Kohler A."/>
            <person name="Symeonidi A."/>
            <person name="Balestrini R."/>
            <person name="Charron P."/>
            <person name="Duensing N."/>
            <person name="Frei-dit-Frey N."/>
            <person name="Gianinazzi-Pearson V."/>
            <person name="Gilbert B."/>
            <person name="Handa Y."/>
            <person name="Hijri M."/>
            <person name="Kaul R."/>
            <person name="Kawaguchi M."/>
            <person name="Krajinski F."/>
            <person name="Lammers P."/>
            <person name="Lapierre D."/>
            <person name="Masclaux F.G."/>
            <person name="Murat C."/>
            <person name="Morin E."/>
            <person name="Ndikumana S."/>
            <person name="Pagni M."/>
            <person name="Petitpierre D."/>
            <person name="Requena N."/>
            <person name="Rosikiewicz P."/>
            <person name="Riley R."/>
            <person name="Saito K."/>
            <person name="San Clemente H."/>
            <person name="Shapiro H."/>
            <person name="van Tuinen D."/>
            <person name="Becard G."/>
            <person name="Bonfante P."/>
            <person name="Paszkowski U."/>
            <person name="Shachar-Hill Y."/>
            <person name="Young J.P."/>
            <person name="Sanders I.R."/>
            <person name="Henrissat B."/>
            <person name="Rensing S.A."/>
            <person name="Grigoriev I.V."/>
            <person name="Corradi N."/>
            <person name="Roux C."/>
            <person name="Martin F."/>
        </authorList>
    </citation>
    <scope>NUCLEOTIDE SEQUENCE</scope>
    <source>
        <strain evidence="2">DAOM 197198</strain>
    </source>
</reference>
<evidence type="ECO:0000256" key="1">
    <source>
        <dbReference type="SAM" id="MobiDB-lite"/>
    </source>
</evidence>
<evidence type="ECO:0000313" key="2">
    <source>
        <dbReference type="EMBL" id="ESA08345.1"/>
    </source>
</evidence>
<dbReference type="HOGENOM" id="CLU_966903_0_0_1"/>
<accession>U9TJL8</accession>
<feature type="region of interest" description="Disordered" evidence="1">
    <location>
        <begin position="108"/>
        <end position="129"/>
    </location>
</feature>
<gene>
    <name evidence="2" type="ORF">GLOINDRAFT_31821</name>
</gene>
<dbReference type="AlphaFoldDB" id="U9TJL8"/>
<protein>
    <submittedName>
        <fullName evidence="2">Uncharacterized protein</fullName>
    </submittedName>
</protein>
<organism evidence="2">
    <name type="scientific">Rhizophagus irregularis (strain DAOM 181602 / DAOM 197198 / MUCL 43194)</name>
    <name type="common">Arbuscular mycorrhizal fungus</name>
    <name type="synonym">Glomus intraradices</name>
    <dbReference type="NCBI Taxonomy" id="747089"/>
    <lineage>
        <taxon>Eukaryota</taxon>
        <taxon>Fungi</taxon>
        <taxon>Fungi incertae sedis</taxon>
        <taxon>Mucoromycota</taxon>
        <taxon>Glomeromycotina</taxon>
        <taxon>Glomeromycetes</taxon>
        <taxon>Glomerales</taxon>
        <taxon>Glomeraceae</taxon>
        <taxon>Rhizophagus</taxon>
    </lineage>
</organism>
<sequence>MDKAVFMQRKDFLFTRALALEAFPNFKLRPWITRMLSNNKEEYYNALDELNAAWKFMYPNDNVTYFPQFARNQVFVAMNDYQSLVNLDDEPMHMRVFLAFHDQIVKHENEPQKEQKKRNNANQGEQKERKIKNIDYLQDLINKRRIIKVRETKKQKKQTKNVLDGIIAKPKKAQNIIFTLELANNEIPYIDLSSWVVQAHSYEKAIRDSAHDSLNEAFSLRFPESNIKFKNTQAFNRIESGLEAYESIVPETERNLPMVTFRKIVNSYRARRRDSNRRKENSNSFYNN</sequence>
<name>U9TJL8_RHIID</name>
<proteinExistence type="predicted"/>